<dbReference type="Pfam" id="PF00669">
    <property type="entry name" value="Flagellin_N"/>
    <property type="match status" value="1"/>
</dbReference>
<dbReference type="InterPro" id="IPR042187">
    <property type="entry name" value="Flagellin_C_sub2"/>
</dbReference>
<dbReference type="Pfam" id="PF00700">
    <property type="entry name" value="Flagellin_C"/>
    <property type="match status" value="1"/>
</dbReference>
<gene>
    <name evidence="7" type="ORF">SAMN05660284_00213</name>
</gene>
<comment type="function">
    <text evidence="4">Flagellin is the subunit protein which polymerizes to form the filaments of bacterial flagella.</text>
</comment>
<dbReference type="Gene3D" id="1.20.1330.10">
    <property type="entry name" value="f41 fragment of flagellin, N-terminal domain"/>
    <property type="match status" value="1"/>
</dbReference>
<proteinExistence type="inferred from homology"/>
<keyword evidence="3 4" id="KW-0975">Bacterial flagellum</keyword>
<sequence length="508" mass="51180">MASVINTNVPSLTAQRNLSKSQSSLNTSLQRLSSGLRINSAKDDAAGLAISERFTSQIKGLDQAKRNANDGVSLAQTGEGALSQMSDLLQRVRELAVQSANATNSLTDRQAINSEVTQLVSELDRFSQTTEFNGQKLLDGSFGSATYQVGANANQTITATTANFRTSQYGSYQLGNATTNASTMSTGGTTQSGIISALATASSSGTVVTGSTAGSLVLNGAITSATVAVDGNDSAKDVATKINAAGTGIKADAKNESILTLANGFSYSLAVTGNGSATISFTVSNNDLNAAVAAFNDKSGQTGITAKLVNNNANIQLTSADGSDVYLVDNGSAAGGSIAVSGGSTMQLSGAYSTSGTGMRIGGQLTLDSDKSYSVQASGFAFGAGAVAAGVAASGTTASGSTLSAVSGLDVTTVANATNALRIVDSAIAAISGQRAKFGALQSRFEATISNLQTTSENMSAARSRILDTDYAAETANMTKGQILQQAGTAMLAQANSLPNQVLSLLQG</sequence>
<dbReference type="PANTHER" id="PTHR42792">
    <property type="entry name" value="FLAGELLIN"/>
    <property type="match status" value="1"/>
</dbReference>
<dbReference type="Gene3D" id="2.170.280.10">
    <property type="entry name" value="f41 fragment of flagellin, middle domain"/>
    <property type="match status" value="1"/>
</dbReference>
<dbReference type="GO" id="GO:0005198">
    <property type="term" value="F:structural molecule activity"/>
    <property type="evidence" value="ECO:0007669"/>
    <property type="project" value="UniProtKB-UniRule"/>
</dbReference>
<comment type="similarity">
    <text evidence="1 4">Belongs to the bacterial flagellin family.</text>
</comment>
<feature type="domain" description="Flagellin N-terminal" evidence="5">
    <location>
        <begin position="5"/>
        <end position="141"/>
    </location>
</feature>
<dbReference type="InterPro" id="IPR001492">
    <property type="entry name" value="Flagellin"/>
</dbReference>
<name>A0A1I4VBH8_9NEIS</name>
<dbReference type="Gene3D" id="2.30.220.10">
    <property type="entry name" value="f41 fragment of flagellin, C-terminal domain"/>
    <property type="match status" value="1"/>
</dbReference>
<evidence type="ECO:0000256" key="1">
    <source>
        <dbReference type="ARBA" id="ARBA00005709"/>
    </source>
</evidence>
<dbReference type="Gene3D" id="6.10.10.10">
    <property type="entry name" value="Flagellar export chaperone, C-terminal domain"/>
    <property type="match status" value="1"/>
</dbReference>
<dbReference type="GO" id="GO:0005576">
    <property type="term" value="C:extracellular region"/>
    <property type="evidence" value="ECO:0007669"/>
    <property type="project" value="UniProtKB-SubCell"/>
</dbReference>
<dbReference type="PRINTS" id="PR00207">
    <property type="entry name" value="FLAGELLIN"/>
</dbReference>
<evidence type="ECO:0000256" key="4">
    <source>
        <dbReference type="RuleBase" id="RU362073"/>
    </source>
</evidence>
<evidence type="ECO:0000313" key="7">
    <source>
        <dbReference type="EMBL" id="SFM98548.1"/>
    </source>
</evidence>
<dbReference type="Pfam" id="PF07196">
    <property type="entry name" value="Flagellin_IN"/>
    <property type="match status" value="1"/>
</dbReference>
<evidence type="ECO:0000259" key="5">
    <source>
        <dbReference type="Pfam" id="PF00669"/>
    </source>
</evidence>
<keyword evidence="2 4" id="KW-0964">Secreted</keyword>
<feature type="domain" description="Flagellin C-terminal" evidence="6">
    <location>
        <begin position="422"/>
        <end position="506"/>
    </location>
</feature>
<comment type="subcellular location">
    <subcellularLocation>
        <location evidence="4">Secreted</location>
    </subcellularLocation>
    <subcellularLocation>
        <location evidence="4">Bacterial flagellum</location>
    </subcellularLocation>
</comment>
<dbReference type="RefSeq" id="WP_091189896.1">
    <property type="nucleotide sequence ID" value="NZ_FOVE01000001.1"/>
</dbReference>
<keyword evidence="7" id="KW-0282">Flagellum</keyword>
<keyword evidence="8" id="KW-1185">Reference proteome</keyword>
<protein>
    <recommendedName>
        <fullName evidence="4">Flagellin</fullName>
    </recommendedName>
</protein>
<dbReference type="EMBL" id="FOVE01000001">
    <property type="protein sequence ID" value="SFM98548.1"/>
    <property type="molecule type" value="Genomic_DNA"/>
</dbReference>
<dbReference type="Proteomes" id="UP000242869">
    <property type="component" value="Unassembled WGS sequence"/>
</dbReference>
<dbReference type="Gene3D" id="6.10.280.190">
    <property type="match status" value="1"/>
</dbReference>
<dbReference type="STRING" id="83765.SAMN05660284_00213"/>
<reference evidence="8" key="1">
    <citation type="submission" date="2016-10" db="EMBL/GenBank/DDBJ databases">
        <authorList>
            <person name="Varghese N."/>
            <person name="Submissions S."/>
        </authorList>
    </citation>
    <scope>NUCLEOTIDE SEQUENCE [LARGE SCALE GENOMIC DNA]</scope>
    <source>
        <strain evidence="8">DSM 6150</strain>
    </source>
</reference>
<evidence type="ECO:0000259" key="6">
    <source>
        <dbReference type="Pfam" id="PF00700"/>
    </source>
</evidence>
<dbReference type="OrthoDB" id="9796789at2"/>
<evidence type="ECO:0000313" key="8">
    <source>
        <dbReference type="Proteomes" id="UP000242869"/>
    </source>
</evidence>
<dbReference type="PANTHER" id="PTHR42792:SF2">
    <property type="entry name" value="FLAGELLIN"/>
    <property type="match status" value="1"/>
</dbReference>
<accession>A0A1I4VBH8</accession>
<dbReference type="InterPro" id="IPR001029">
    <property type="entry name" value="Flagellin_N"/>
</dbReference>
<evidence type="ECO:0000256" key="2">
    <source>
        <dbReference type="ARBA" id="ARBA00022525"/>
    </source>
</evidence>
<dbReference type="AlphaFoldDB" id="A0A1I4VBH8"/>
<dbReference type="SUPFAM" id="SSF64518">
    <property type="entry name" value="Phase 1 flagellin"/>
    <property type="match status" value="1"/>
</dbReference>
<dbReference type="GO" id="GO:0009288">
    <property type="term" value="C:bacterial-type flagellum"/>
    <property type="evidence" value="ECO:0007669"/>
    <property type="project" value="UniProtKB-SubCell"/>
</dbReference>
<keyword evidence="7" id="KW-0966">Cell projection</keyword>
<organism evidence="7 8">
    <name type="scientific">Formivibrio citricus</name>
    <dbReference type="NCBI Taxonomy" id="83765"/>
    <lineage>
        <taxon>Bacteria</taxon>
        <taxon>Pseudomonadati</taxon>
        <taxon>Pseudomonadota</taxon>
        <taxon>Betaproteobacteria</taxon>
        <taxon>Neisseriales</taxon>
        <taxon>Chitinibacteraceae</taxon>
        <taxon>Formivibrio</taxon>
    </lineage>
</organism>
<dbReference type="InterPro" id="IPR046358">
    <property type="entry name" value="Flagellin_C"/>
</dbReference>
<keyword evidence="7" id="KW-0969">Cilium</keyword>
<evidence type="ECO:0000256" key="3">
    <source>
        <dbReference type="ARBA" id="ARBA00023143"/>
    </source>
</evidence>
<dbReference type="InterPro" id="IPR010810">
    <property type="entry name" value="Flagellin_hook_IN_motif"/>
</dbReference>